<dbReference type="InterPro" id="IPR003711">
    <property type="entry name" value="CarD-like/TRCF_RID"/>
</dbReference>
<dbReference type="InterPro" id="IPR036101">
    <property type="entry name" value="CarD-like/TRCF_RID_sf"/>
</dbReference>
<protein>
    <submittedName>
        <fullName evidence="2">CarD family transcriptional regulator</fullName>
    </submittedName>
</protein>
<proteinExistence type="predicted"/>
<dbReference type="Proteomes" id="UP000515909">
    <property type="component" value="Chromosome"/>
</dbReference>
<feature type="domain" description="CarD-like/TRCF RNAP-interacting" evidence="1">
    <location>
        <begin position="1"/>
        <end position="115"/>
    </location>
</feature>
<accession>A0A7G8T8S6</accession>
<dbReference type="EMBL" id="CP060286">
    <property type="protein sequence ID" value="QNK40017.1"/>
    <property type="molecule type" value="Genomic_DNA"/>
</dbReference>
<dbReference type="SMART" id="SM01058">
    <property type="entry name" value="CarD_TRCF"/>
    <property type="match status" value="1"/>
</dbReference>
<dbReference type="SUPFAM" id="SSF141259">
    <property type="entry name" value="CarD-like"/>
    <property type="match status" value="1"/>
</dbReference>
<dbReference type="InterPro" id="IPR042215">
    <property type="entry name" value="CarD-like_C"/>
</dbReference>
<dbReference type="KEGG" id="cfem:HCR03_15090"/>
<organism evidence="2 3">
    <name type="scientific">Caproicibacter fermentans</name>
    <dbReference type="NCBI Taxonomy" id="2576756"/>
    <lineage>
        <taxon>Bacteria</taxon>
        <taxon>Bacillati</taxon>
        <taxon>Bacillota</taxon>
        <taxon>Clostridia</taxon>
        <taxon>Eubacteriales</taxon>
        <taxon>Acutalibacteraceae</taxon>
        <taxon>Caproicibacter</taxon>
    </lineage>
</organism>
<dbReference type="Pfam" id="PF02559">
    <property type="entry name" value="CarD_TRCF_RID"/>
    <property type="match status" value="1"/>
</dbReference>
<dbReference type="Gene3D" id="1.20.58.1290">
    <property type="entry name" value="CarD-like, C-terminal domain"/>
    <property type="match status" value="1"/>
</dbReference>
<reference evidence="2 3" key="1">
    <citation type="submission" date="2020-08" db="EMBL/GenBank/DDBJ databases">
        <title>The isolate Caproiciproducens sp. 7D4C2 produces n-caproate at mildly acidic conditions from hexoses: genome and rBOX comparison with related strains and chain-elongating bacteria.</title>
        <authorList>
            <person name="Esquivel-Elizondo S."/>
            <person name="Bagci C."/>
            <person name="Temovska M."/>
            <person name="Jeon B.S."/>
            <person name="Bessarab I."/>
            <person name="Williams R.B.H."/>
            <person name="Huson D.H."/>
            <person name="Angenent L.T."/>
        </authorList>
    </citation>
    <scope>NUCLEOTIDE SEQUENCE [LARGE SCALE GENOMIC DNA]</scope>
    <source>
        <strain evidence="2 3">7D4C2</strain>
    </source>
</reference>
<gene>
    <name evidence="2" type="ORF">HCR03_15090</name>
</gene>
<name>A0A7G8T8S6_9FIRM</name>
<dbReference type="AlphaFoldDB" id="A0A7G8T8S6"/>
<evidence type="ECO:0000313" key="3">
    <source>
        <dbReference type="Proteomes" id="UP000515909"/>
    </source>
</evidence>
<dbReference type="Gene3D" id="2.40.10.170">
    <property type="match status" value="1"/>
</dbReference>
<evidence type="ECO:0000313" key="2">
    <source>
        <dbReference type="EMBL" id="QNK40017.1"/>
    </source>
</evidence>
<dbReference type="RefSeq" id="WP_187035180.1">
    <property type="nucleotide sequence ID" value="NZ_CP060286.1"/>
</dbReference>
<evidence type="ECO:0000259" key="1">
    <source>
        <dbReference type="SMART" id="SM01058"/>
    </source>
</evidence>
<sequence>MYQVGDLILYGSTGVCKVADITTQELAGKDKKQLFYVLEPLYQNCTIFTPVITTKIFMRPIISKGEAERLIDMIPAIRVEAYHNRDLNQLAEHYKASLSTHDCSDLIELSMSIYAKKQFAEQQKRKFGVVDEKFMKRAEDLLFGELAAALNIPKDQVPEYIAERVEEKRRDHDK</sequence>